<feature type="transmembrane region" description="Helical" evidence="1">
    <location>
        <begin position="149"/>
        <end position="170"/>
    </location>
</feature>
<keyword evidence="1" id="KW-0812">Transmembrane</keyword>
<dbReference type="InterPro" id="IPR043728">
    <property type="entry name" value="DUF5671"/>
</dbReference>
<dbReference type="EMBL" id="OBEL01000002">
    <property type="protein sequence ID" value="SNZ19355.1"/>
    <property type="molecule type" value="Genomic_DNA"/>
</dbReference>
<feature type="transmembrane region" description="Helical" evidence="1">
    <location>
        <begin position="182"/>
        <end position="200"/>
    </location>
</feature>
<reference evidence="3 4" key="1">
    <citation type="submission" date="2017-09" db="EMBL/GenBank/DDBJ databases">
        <authorList>
            <person name="Ehlers B."/>
            <person name="Leendertz F.H."/>
        </authorList>
    </citation>
    <scope>NUCLEOTIDE SEQUENCE [LARGE SCALE GENOMIC DNA]</scope>
    <source>
        <strain evidence="3 4">DSM 18289</strain>
    </source>
</reference>
<evidence type="ECO:0000256" key="1">
    <source>
        <dbReference type="SAM" id="Phobius"/>
    </source>
</evidence>
<keyword evidence="4" id="KW-1185">Reference proteome</keyword>
<gene>
    <name evidence="3" type="ORF">SAMN06265368_2438</name>
</gene>
<organism evidence="3 4">
    <name type="scientific">Cohaesibacter gelatinilyticus</name>
    <dbReference type="NCBI Taxonomy" id="372072"/>
    <lineage>
        <taxon>Bacteria</taxon>
        <taxon>Pseudomonadati</taxon>
        <taxon>Pseudomonadota</taxon>
        <taxon>Alphaproteobacteria</taxon>
        <taxon>Hyphomicrobiales</taxon>
        <taxon>Cohaesibacteraceae</taxon>
    </lineage>
</organism>
<dbReference type="AlphaFoldDB" id="A0A285PC89"/>
<name>A0A285PC89_9HYPH</name>
<dbReference type="RefSeq" id="WP_097153710.1">
    <property type="nucleotide sequence ID" value="NZ_OBEL01000002.1"/>
</dbReference>
<sequence length="341" mass="37943">MQLPPDLSNFVRDALSNGHSKDDIATSLACSNWTSQEIDQALGAWSVDEKIGTIPQPMRSSAAWDALFYALLFSAFGMVIGNILTLIFGQITLWLPEAGDTYSSNGLRNLRWSMAALIIFTPAFLWLHHRDMRASLANSANKFGAPRRWLSAIAIFAAAIALLCDGIYLIYRFLDGDLTVRFLCKSGAVALVAFVVIQYFRQDRLEGKDLAQTSRGDRFLANWLSPSLALLVLGLSFWTIGGPAQGRMEHHDRLRISDTRSLARDVADCLASADKDVPDSLDPMTCAHNPHRLSGYASSVTYERLSQKRFQLCTNVEVPERAWTYGGELKGNRYCIDRTIK</sequence>
<accession>A0A285PC89</accession>
<feature type="transmembrane region" description="Helical" evidence="1">
    <location>
        <begin position="110"/>
        <end position="129"/>
    </location>
</feature>
<feature type="transmembrane region" description="Helical" evidence="1">
    <location>
        <begin position="220"/>
        <end position="240"/>
    </location>
</feature>
<feature type="transmembrane region" description="Helical" evidence="1">
    <location>
        <begin position="66"/>
        <end position="89"/>
    </location>
</feature>
<evidence type="ECO:0000313" key="3">
    <source>
        <dbReference type="EMBL" id="SNZ19355.1"/>
    </source>
</evidence>
<feature type="domain" description="DUF5671" evidence="2">
    <location>
        <begin position="66"/>
        <end position="197"/>
    </location>
</feature>
<proteinExistence type="predicted"/>
<dbReference type="Proteomes" id="UP000219439">
    <property type="component" value="Unassembled WGS sequence"/>
</dbReference>
<dbReference type="Pfam" id="PF18920">
    <property type="entry name" value="DUF5671"/>
    <property type="match status" value="1"/>
</dbReference>
<dbReference type="OrthoDB" id="529444at2"/>
<evidence type="ECO:0000259" key="2">
    <source>
        <dbReference type="Pfam" id="PF18920"/>
    </source>
</evidence>
<protein>
    <recommendedName>
        <fullName evidence="2">DUF5671 domain-containing protein</fullName>
    </recommendedName>
</protein>
<keyword evidence="1" id="KW-1133">Transmembrane helix</keyword>
<evidence type="ECO:0000313" key="4">
    <source>
        <dbReference type="Proteomes" id="UP000219439"/>
    </source>
</evidence>
<keyword evidence="1" id="KW-0472">Membrane</keyword>